<evidence type="ECO:0000259" key="2">
    <source>
        <dbReference type="PROSITE" id="PS50157"/>
    </source>
</evidence>
<gene>
    <name evidence="3" type="ORF">CTI12_AA601530</name>
</gene>
<feature type="domain" description="C2H2-type" evidence="2">
    <location>
        <begin position="51"/>
        <end position="79"/>
    </location>
</feature>
<dbReference type="EMBL" id="PKPP01018243">
    <property type="protein sequence ID" value="PWA36414.1"/>
    <property type="molecule type" value="Genomic_DNA"/>
</dbReference>
<dbReference type="PROSITE" id="PS50157">
    <property type="entry name" value="ZINC_FINGER_C2H2_2"/>
    <property type="match status" value="1"/>
</dbReference>
<dbReference type="PANTHER" id="PTHR45786">
    <property type="entry name" value="DNA BINDING PROTEIN-LIKE"/>
    <property type="match status" value="1"/>
</dbReference>
<protein>
    <recommendedName>
        <fullName evidence="2">C2H2-type domain-containing protein</fullName>
    </recommendedName>
</protein>
<keyword evidence="1" id="KW-0479">Metal-binding</keyword>
<reference evidence="3 4" key="1">
    <citation type="journal article" date="2018" name="Mol. Plant">
        <title>The genome of Artemisia annua provides insight into the evolution of Asteraceae family and artemisinin biosynthesis.</title>
        <authorList>
            <person name="Shen Q."/>
            <person name="Zhang L."/>
            <person name="Liao Z."/>
            <person name="Wang S."/>
            <person name="Yan T."/>
            <person name="Shi P."/>
            <person name="Liu M."/>
            <person name="Fu X."/>
            <person name="Pan Q."/>
            <person name="Wang Y."/>
            <person name="Lv Z."/>
            <person name="Lu X."/>
            <person name="Zhang F."/>
            <person name="Jiang W."/>
            <person name="Ma Y."/>
            <person name="Chen M."/>
            <person name="Hao X."/>
            <person name="Li L."/>
            <person name="Tang Y."/>
            <person name="Lv G."/>
            <person name="Zhou Y."/>
            <person name="Sun X."/>
            <person name="Brodelius P.E."/>
            <person name="Rose J.K.C."/>
            <person name="Tang K."/>
        </authorList>
    </citation>
    <scope>NUCLEOTIDE SEQUENCE [LARGE SCALE GENOMIC DNA]</scope>
    <source>
        <strain evidence="4">cv. Huhao1</strain>
        <tissue evidence="3">Leaf</tissue>
    </source>
</reference>
<comment type="caution">
    <text evidence="3">The sequence shown here is derived from an EMBL/GenBank/DDBJ whole genome shotgun (WGS) entry which is preliminary data.</text>
</comment>
<sequence length="237" mass="27023">MNSDIGPSCVRRQSSPIDTSIDSVTTALQQPSLQTDEDASPVYEDLGDCNYKCRYCKAAFWHGERLKGHHSYNHQPEYHLCCRGGKVLIQPEPDPPEYIKHILADPNFMHNIRAYNQMFAMTSFGATIDNTINQGRGPNVFKVSGQIYHWIGSLCPTGDDDPCFLQLYIYDTQNKVQNRMNHFEGSDRAALDPDIVQGLIQVLDDRNELVQIFRTARDKCAQADVPEFKWPSNRIRL</sequence>
<accession>A0A2U1KI11</accession>
<evidence type="ECO:0000256" key="1">
    <source>
        <dbReference type="PROSITE-ProRule" id="PRU00042"/>
    </source>
</evidence>
<dbReference type="OrthoDB" id="1928976at2759"/>
<dbReference type="AlphaFoldDB" id="A0A2U1KI11"/>
<keyword evidence="1" id="KW-0862">Zinc</keyword>
<dbReference type="GO" id="GO:0008270">
    <property type="term" value="F:zinc ion binding"/>
    <property type="evidence" value="ECO:0007669"/>
    <property type="project" value="UniProtKB-KW"/>
</dbReference>
<keyword evidence="4" id="KW-1185">Reference proteome</keyword>
<dbReference type="PROSITE" id="PS00028">
    <property type="entry name" value="ZINC_FINGER_C2H2_1"/>
    <property type="match status" value="1"/>
</dbReference>
<dbReference type="Proteomes" id="UP000245207">
    <property type="component" value="Unassembled WGS sequence"/>
</dbReference>
<dbReference type="PANTHER" id="PTHR45786:SF74">
    <property type="entry name" value="ATP-DEPENDENT DNA HELICASE"/>
    <property type="match status" value="1"/>
</dbReference>
<keyword evidence="1" id="KW-0863">Zinc-finger</keyword>
<dbReference type="STRING" id="35608.A0A2U1KI11"/>
<evidence type="ECO:0000313" key="3">
    <source>
        <dbReference type="EMBL" id="PWA36414.1"/>
    </source>
</evidence>
<name>A0A2U1KI11_ARTAN</name>
<evidence type="ECO:0000313" key="4">
    <source>
        <dbReference type="Proteomes" id="UP000245207"/>
    </source>
</evidence>
<proteinExistence type="predicted"/>
<dbReference type="InterPro" id="IPR013087">
    <property type="entry name" value="Znf_C2H2_type"/>
</dbReference>
<organism evidence="3 4">
    <name type="scientific">Artemisia annua</name>
    <name type="common">Sweet wormwood</name>
    <dbReference type="NCBI Taxonomy" id="35608"/>
    <lineage>
        <taxon>Eukaryota</taxon>
        <taxon>Viridiplantae</taxon>
        <taxon>Streptophyta</taxon>
        <taxon>Embryophyta</taxon>
        <taxon>Tracheophyta</taxon>
        <taxon>Spermatophyta</taxon>
        <taxon>Magnoliopsida</taxon>
        <taxon>eudicotyledons</taxon>
        <taxon>Gunneridae</taxon>
        <taxon>Pentapetalae</taxon>
        <taxon>asterids</taxon>
        <taxon>campanulids</taxon>
        <taxon>Asterales</taxon>
        <taxon>Asteraceae</taxon>
        <taxon>Asteroideae</taxon>
        <taxon>Anthemideae</taxon>
        <taxon>Artemisiinae</taxon>
        <taxon>Artemisia</taxon>
    </lineage>
</organism>